<dbReference type="GO" id="GO:0000166">
    <property type="term" value="F:nucleotide binding"/>
    <property type="evidence" value="ECO:0007669"/>
    <property type="project" value="InterPro"/>
</dbReference>
<evidence type="ECO:0000313" key="12">
    <source>
        <dbReference type="Proteomes" id="UP000242875"/>
    </source>
</evidence>
<keyword evidence="6" id="KW-0235">DNA replication</keyword>
<evidence type="ECO:0000256" key="1">
    <source>
        <dbReference type="ARBA" id="ARBA00005755"/>
    </source>
</evidence>
<dbReference type="Gene3D" id="3.30.420.10">
    <property type="entry name" value="Ribonuclease H-like superfamily/Ribonuclease H"/>
    <property type="match status" value="1"/>
</dbReference>
<comment type="catalytic activity">
    <reaction evidence="9">
        <text>DNA(n) + a 2'-deoxyribonucleoside 5'-triphosphate = DNA(n+1) + diphosphate</text>
        <dbReference type="Rhea" id="RHEA:22508"/>
        <dbReference type="Rhea" id="RHEA-COMP:17339"/>
        <dbReference type="Rhea" id="RHEA-COMP:17340"/>
        <dbReference type="ChEBI" id="CHEBI:33019"/>
        <dbReference type="ChEBI" id="CHEBI:61560"/>
        <dbReference type="ChEBI" id="CHEBI:173112"/>
        <dbReference type="EC" id="2.7.7.7"/>
    </reaction>
</comment>
<dbReference type="PANTHER" id="PTHR33568:SF3">
    <property type="entry name" value="DNA-DIRECTED DNA POLYMERASE"/>
    <property type="match status" value="1"/>
</dbReference>
<evidence type="ECO:0000256" key="3">
    <source>
        <dbReference type="ARBA" id="ARBA00014385"/>
    </source>
</evidence>
<feature type="domain" description="DNA-directed DNA polymerase family B mitochondria/virus" evidence="10">
    <location>
        <begin position="376"/>
        <end position="491"/>
    </location>
</feature>
<evidence type="ECO:0000256" key="5">
    <source>
        <dbReference type="ARBA" id="ARBA00022695"/>
    </source>
</evidence>
<feature type="non-terminal residue" evidence="11">
    <location>
        <position position="626"/>
    </location>
</feature>
<gene>
    <name evidence="11" type="ORF">BZG36_05726</name>
</gene>
<dbReference type="Proteomes" id="UP000242875">
    <property type="component" value="Unassembled WGS sequence"/>
</dbReference>
<evidence type="ECO:0000256" key="6">
    <source>
        <dbReference type="ARBA" id="ARBA00022705"/>
    </source>
</evidence>
<organism evidence="11 12">
    <name type="scientific">Bifiguratus adelaidae</name>
    <dbReference type="NCBI Taxonomy" id="1938954"/>
    <lineage>
        <taxon>Eukaryota</taxon>
        <taxon>Fungi</taxon>
        <taxon>Fungi incertae sedis</taxon>
        <taxon>Mucoromycota</taxon>
        <taxon>Mucoromycotina</taxon>
        <taxon>Endogonomycetes</taxon>
        <taxon>Endogonales</taxon>
        <taxon>Endogonales incertae sedis</taxon>
        <taxon>Bifiguratus</taxon>
    </lineage>
</organism>
<accession>A0A261XSY1</accession>
<dbReference type="InterPro" id="IPR012337">
    <property type="entry name" value="RNaseH-like_sf"/>
</dbReference>
<proteinExistence type="inferred from homology"/>
<dbReference type="PANTHER" id="PTHR33568">
    <property type="entry name" value="DNA POLYMERASE"/>
    <property type="match status" value="1"/>
</dbReference>
<evidence type="ECO:0000256" key="9">
    <source>
        <dbReference type="ARBA" id="ARBA00049244"/>
    </source>
</evidence>
<dbReference type="AlphaFoldDB" id="A0A261XSY1"/>
<dbReference type="SUPFAM" id="SSF56672">
    <property type="entry name" value="DNA/RNA polymerases"/>
    <property type="match status" value="1"/>
</dbReference>
<dbReference type="InterPro" id="IPR004868">
    <property type="entry name" value="DNA-dir_DNA_pol_B_mt/vir"/>
</dbReference>
<dbReference type="InterPro" id="IPR043502">
    <property type="entry name" value="DNA/RNA_pol_sf"/>
</dbReference>
<dbReference type="Gene3D" id="3.90.1600.10">
    <property type="entry name" value="Palm domain of DNA polymerase"/>
    <property type="match status" value="1"/>
</dbReference>
<evidence type="ECO:0000256" key="8">
    <source>
        <dbReference type="ARBA" id="ARBA00023125"/>
    </source>
</evidence>
<evidence type="ECO:0000313" key="11">
    <source>
        <dbReference type="EMBL" id="OZJ01468.1"/>
    </source>
</evidence>
<dbReference type="GO" id="GO:0003677">
    <property type="term" value="F:DNA binding"/>
    <property type="evidence" value="ECO:0007669"/>
    <property type="project" value="UniProtKB-KW"/>
</dbReference>
<protein>
    <recommendedName>
        <fullName evidence="3">Probable DNA polymerase</fullName>
        <ecNumber evidence="2">2.7.7.7</ecNumber>
    </recommendedName>
</protein>
<keyword evidence="12" id="KW-1185">Reference proteome</keyword>
<keyword evidence="4" id="KW-0808">Transferase</keyword>
<keyword evidence="7" id="KW-0239">DNA-directed DNA polymerase</keyword>
<dbReference type="OrthoDB" id="5600037at2759"/>
<dbReference type="InterPro" id="IPR023211">
    <property type="entry name" value="DNA_pol_palm_dom_sf"/>
</dbReference>
<dbReference type="InterPro" id="IPR017964">
    <property type="entry name" value="DNA-dir_DNA_pol_B_CS"/>
</dbReference>
<dbReference type="SUPFAM" id="SSF53098">
    <property type="entry name" value="Ribonuclease H-like"/>
    <property type="match status" value="1"/>
</dbReference>
<dbReference type="GO" id="GO:0003887">
    <property type="term" value="F:DNA-directed DNA polymerase activity"/>
    <property type="evidence" value="ECO:0007669"/>
    <property type="project" value="UniProtKB-KW"/>
</dbReference>
<dbReference type="Pfam" id="PF03175">
    <property type="entry name" value="DNA_pol_B_2"/>
    <property type="match status" value="1"/>
</dbReference>
<comment type="similarity">
    <text evidence="1">Belongs to the DNA polymerase type-B family.</text>
</comment>
<dbReference type="GO" id="GO:0006260">
    <property type="term" value="P:DNA replication"/>
    <property type="evidence" value="ECO:0007669"/>
    <property type="project" value="UniProtKB-KW"/>
</dbReference>
<sequence>MLYKDIPSNIRQYIQVSENDFNACPESVQNILYSQAQEEANYWAQQVPEQQPIDLSSWTWSGHYYERSFLRHRYRDYLYAGSTQSPLVITSENVHALCEKVDEIGADHIPEETWYAYEVTLVTSHGHINASLGNLLGAIIKNTETYNDDSLEITQITIRYTCHDNRIRATSQLHAGSGEGIPIHAGNGFWLLDLFKSKSLCIINCYLLWRWYKDSRVDDIFKNCYKQFCRERDEIRKKVRGKSLSIEKLNQKYPHDYTILFDIGKLQPEDTLNTCTYLYKNGHMFLVAHENYIKDMSCIRTKSKQTFVSKIRPKKVPKFTTEINVMDIESYRDLSEDKYCHTPLMIGHIYQNKYECFKGDDCLSDYLKRITATIDKDTVIWAHNGGRYDFHLLLEDAMKISNSTLDSPIEVLDIHGKYIQMTVHLSNGLKLYFRDSYSLIPSSLDKIAKDFRIKGKLKGDDIDIVNVTRDELLNDEKYVKYNKQDCKLLQQILAMAFFGYNKYNRHVTKVYGKHMIEHVKCLEYNAKASFHEYDDEILVYEKTNVLLEDVNVAVASAITSYGRIHLHKLMNAVEQNNGTVYYVDTDSLITDLKLEEIPSLQHLIGDKLGQLKSELDPDDVIAKAVF</sequence>
<dbReference type="InterPro" id="IPR036397">
    <property type="entry name" value="RNaseH_sf"/>
</dbReference>
<reference evidence="11 12" key="1">
    <citation type="journal article" date="2017" name="Mycologia">
        <title>Bifiguratus adelaidae, gen. et sp. nov., a new member of Mucoromycotina in endophytic and soil-dwelling habitats.</title>
        <authorList>
            <person name="Torres-Cruz T.J."/>
            <person name="Billingsley Tobias T.L."/>
            <person name="Almatruk M."/>
            <person name="Hesse C."/>
            <person name="Kuske C.R."/>
            <person name="Desiro A."/>
            <person name="Benucci G.M."/>
            <person name="Bonito G."/>
            <person name="Stajich J.E."/>
            <person name="Dunlap C."/>
            <person name="Arnold A.E."/>
            <person name="Porras-Alfaro A."/>
        </authorList>
    </citation>
    <scope>NUCLEOTIDE SEQUENCE [LARGE SCALE GENOMIC DNA]</scope>
    <source>
        <strain evidence="11 12">AZ0501</strain>
    </source>
</reference>
<dbReference type="EC" id="2.7.7.7" evidence="2"/>
<name>A0A261XSY1_9FUNG</name>
<comment type="caution">
    <text evidence="11">The sequence shown here is derived from an EMBL/GenBank/DDBJ whole genome shotgun (WGS) entry which is preliminary data.</text>
</comment>
<evidence type="ECO:0000256" key="7">
    <source>
        <dbReference type="ARBA" id="ARBA00022932"/>
    </source>
</evidence>
<dbReference type="PROSITE" id="PS00116">
    <property type="entry name" value="DNA_POLYMERASE_B"/>
    <property type="match status" value="1"/>
</dbReference>
<evidence type="ECO:0000259" key="10">
    <source>
        <dbReference type="Pfam" id="PF03175"/>
    </source>
</evidence>
<keyword evidence="5" id="KW-0548">Nucleotidyltransferase</keyword>
<evidence type="ECO:0000256" key="2">
    <source>
        <dbReference type="ARBA" id="ARBA00012417"/>
    </source>
</evidence>
<evidence type="ECO:0000256" key="4">
    <source>
        <dbReference type="ARBA" id="ARBA00022679"/>
    </source>
</evidence>
<dbReference type="EMBL" id="MVBO01000349">
    <property type="protein sequence ID" value="OZJ01468.1"/>
    <property type="molecule type" value="Genomic_DNA"/>
</dbReference>
<keyword evidence="8" id="KW-0238">DNA-binding</keyword>